<keyword evidence="1" id="KW-0472">Membrane</keyword>
<dbReference type="AlphaFoldDB" id="A0A9J6GWV3"/>
<protein>
    <submittedName>
        <fullName evidence="2">Uncharacterized protein</fullName>
    </submittedName>
</protein>
<reference evidence="2 3" key="1">
    <citation type="journal article" date="2020" name="Cell">
        <title>Large-Scale Comparative Analyses of Tick Genomes Elucidate Their Genetic Diversity and Vector Capacities.</title>
        <authorList>
            <consortium name="Tick Genome and Microbiome Consortium (TIGMIC)"/>
            <person name="Jia N."/>
            <person name="Wang J."/>
            <person name="Shi W."/>
            <person name="Du L."/>
            <person name="Sun Y."/>
            <person name="Zhan W."/>
            <person name="Jiang J.F."/>
            <person name="Wang Q."/>
            <person name="Zhang B."/>
            <person name="Ji P."/>
            <person name="Bell-Sakyi L."/>
            <person name="Cui X.M."/>
            <person name="Yuan T.T."/>
            <person name="Jiang B.G."/>
            <person name="Yang W.F."/>
            <person name="Lam T.T."/>
            <person name="Chang Q.C."/>
            <person name="Ding S.J."/>
            <person name="Wang X.J."/>
            <person name="Zhu J.G."/>
            <person name="Ruan X.D."/>
            <person name="Zhao L."/>
            <person name="Wei J.T."/>
            <person name="Ye R.Z."/>
            <person name="Que T.C."/>
            <person name="Du C.H."/>
            <person name="Zhou Y.H."/>
            <person name="Cheng J.X."/>
            <person name="Dai P.F."/>
            <person name="Guo W.B."/>
            <person name="Han X.H."/>
            <person name="Huang E.J."/>
            <person name="Li L.F."/>
            <person name="Wei W."/>
            <person name="Gao Y.C."/>
            <person name="Liu J.Z."/>
            <person name="Shao H.Z."/>
            <person name="Wang X."/>
            <person name="Wang C.C."/>
            <person name="Yang T.C."/>
            <person name="Huo Q.B."/>
            <person name="Li W."/>
            <person name="Chen H.Y."/>
            <person name="Chen S.E."/>
            <person name="Zhou L.G."/>
            <person name="Ni X.B."/>
            <person name="Tian J.H."/>
            <person name="Sheng Y."/>
            <person name="Liu T."/>
            <person name="Pan Y.S."/>
            <person name="Xia L.Y."/>
            <person name="Li J."/>
            <person name="Zhao F."/>
            <person name="Cao W.C."/>
        </authorList>
    </citation>
    <scope>NUCLEOTIDE SEQUENCE [LARGE SCALE GENOMIC DNA]</scope>
    <source>
        <strain evidence="2">HaeL-2018</strain>
    </source>
</reference>
<sequence length="97" mass="10839">MTSFVASSSRFLSALFVLLYEVTAAYRRLLYCTTVPTLPTVVVSFLQYLVDSFELSWSLPYQLVAALSSVLVATFWFFEESPGWLLATQNPEEAGPS</sequence>
<dbReference type="InterPro" id="IPR036259">
    <property type="entry name" value="MFS_trans_sf"/>
</dbReference>
<gene>
    <name evidence="2" type="ORF">HPB48_008089</name>
</gene>
<accession>A0A9J6GWV3</accession>
<evidence type="ECO:0000313" key="3">
    <source>
        <dbReference type="Proteomes" id="UP000821853"/>
    </source>
</evidence>
<keyword evidence="1" id="KW-0812">Transmembrane</keyword>
<dbReference type="VEuPathDB" id="VectorBase:HLOH_047601"/>
<dbReference type="Gene3D" id="1.20.1250.20">
    <property type="entry name" value="MFS general substrate transporter like domains"/>
    <property type="match status" value="1"/>
</dbReference>
<keyword evidence="3" id="KW-1185">Reference proteome</keyword>
<dbReference type="OrthoDB" id="6133115at2759"/>
<feature type="transmembrane region" description="Helical" evidence="1">
    <location>
        <begin position="59"/>
        <end position="78"/>
    </location>
</feature>
<dbReference type="EMBL" id="JABSTR010000009">
    <property type="protein sequence ID" value="KAH9379377.1"/>
    <property type="molecule type" value="Genomic_DNA"/>
</dbReference>
<comment type="caution">
    <text evidence="2">The sequence shown here is derived from an EMBL/GenBank/DDBJ whole genome shotgun (WGS) entry which is preliminary data.</text>
</comment>
<dbReference type="Proteomes" id="UP000821853">
    <property type="component" value="Unassembled WGS sequence"/>
</dbReference>
<evidence type="ECO:0000256" key="1">
    <source>
        <dbReference type="SAM" id="Phobius"/>
    </source>
</evidence>
<evidence type="ECO:0000313" key="2">
    <source>
        <dbReference type="EMBL" id="KAH9379377.1"/>
    </source>
</evidence>
<organism evidence="2 3">
    <name type="scientific">Haemaphysalis longicornis</name>
    <name type="common">Bush tick</name>
    <dbReference type="NCBI Taxonomy" id="44386"/>
    <lineage>
        <taxon>Eukaryota</taxon>
        <taxon>Metazoa</taxon>
        <taxon>Ecdysozoa</taxon>
        <taxon>Arthropoda</taxon>
        <taxon>Chelicerata</taxon>
        <taxon>Arachnida</taxon>
        <taxon>Acari</taxon>
        <taxon>Parasitiformes</taxon>
        <taxon>Ixodida</taxon>
        <taxon>Ixodoidea</taxon>
        <taxon>Ixodidae</taxon>
        <taxon>Haemaphysalinae</taxon>
        <taxon>Haemaphysalis</taxon>
    </lineage>
</organism>
<keyword evidence="1" id="KW-1133">Transmembrane helix</keyword>
<proteinExistence type="predicted"/>
<name>A0A9J6GWV3_HAELO</name>